<dbReference type="Proteomes" id="UP000608071">
    <property type="component" value="Unassembled WGS sequence"/>
</dbReference>
<dbReference type="EMBL" id="JACSQL010000007">
    <property type="protein sequence ID" value="MBD7969413.1"/>
    <property type="molecule type" value="Genomic_DNA"/>
</dbReference>
<sequence length="110" mass="12687">MNSHTVYLYQKEIMEQCRMLFGSLAPLHSYISVILAHELGHAEDAELEHLSGLLDGPLTVSEQAEIRLRIEENAWRYAESLLWDIDPVFLHTIIDESLYSYHQAIEPHIA</sequence>
<reference evidence="1 2" key="1">
    <citation type="submission" date="2020-08" db="EMBL/GenBank/DDBJ databases">
        <title>A Genomic Blueprint of the Chicken Gut Microbiome.</title>
        <authorList>
            <person name="Gilroy R."/>
            <person name="Ravi A."/>
            <person name="Getino M."/>
            <person name="Pursley I."/>
            <person name="Horton D.L."/>
            <person name="Alikhan N.-F."/>
            <person name="Baker D."/>
            <person name="Gharbi K."/>
            <person name="Hall N."/>
            <person name="Watson M."/>
            <person name="Adriaenssens E.M."/>
            <person name="Foster-Nyarko E."/>
            <person name="Jarju S."/>
            <person name="Secka A."/>
            <person name="Antonio M."/>
            <person name="Oren A."/>
            <person name="Chaudhuri R."/>
            <person name="La Ragione R.M."/>
            <person name="Hildebrand F."/>
            <person name="Pallen M.J."/>
        </authorList>
    </citation>
    <scope>NUCLEOTIDE SEQUENCE [LARGE SCALE GENOMIC DNA]</scope>
    <source>
        <strain evidence="1 2">Sa2BVA9</strain>
    </source>
</reference>
<accession>A0ABR8T0Z1</accession>
<evidence type="ECO:0000313" key="1">
    <source>
        <dbReference type="EMBL" id="MBD7969413.1"/>
    </source>
</evidence>
<protein>
    <submittedName>
        <fullName evidence="1">Uncharacterized protein</fullName>
    </submittedName>
</protein>
<keyword evidence="2" id="KW-1185">Reference proteome</keyword>
<proteinExistence type="predicted"/>
<organism evidence="1 2">
    <name type="scientific">Paenibacillus gallinarum</name>
    <dbReference type="NCBI Taxonomy" id="2762232"/>
    <lineage>
        <taxon>Bacteria</taxon>
        <taxon>Bacillati</taxon>
        <taxon>Bacillota</taxon>
        <taxon>Bacilli</taxon>
        <taxon>Bacillales</taxon>
        <taxon>Paenibacillaceae</taxon>
        <taxon>Paenibacillus</taxon>
    </lineage>
</organism>
<dbReference type="RefSeq" id="WP_191801435.1">
    <property type="nucleotide sequence ID" value="NZ_JACSQL010000007.1"/>
</dbReference>
<name>A0ABR8T0Z1_9BACL</name>
<comment type="caution">
    <text evidence="1">The sequence shown here is derived from an EMBL/GenBank/DDBJ whole genome shotgun (WGS) entry which is preliminary data.</text>
</comment>
<evidence type="ECO:0000313" key="2">
    <source>
        <dbReference type="Proteomes" id="UP000608071"/>
    </source>
</evidence>
<gene>
    <name evidence="1" type="ORF">H9647_15195</name>
</gene>